<reference evidence="3" key="1">
    <citation type="journal article" date="2009" name="Rice">
        <title>De Novo Next Generation Sequencing of Plant Genomes.</title>
        <authorList>
            <person name="Rounsley S."/>
            <person name="Marri P.R."/>
            <person name="Yu Y."/>
            <person name="He R."/>
            <person name="Sisneros N."/>
            <person name="Goicoechea J.L."/>
            <person name="Lee S.J."/>
            <person name="Angelova A."/>
            <person name="Kudrna D."/>
            <person name="Luo M."/>
            <person name="Affourtit J."/>
            <person name="Desany B."/>
            <person name="Knight J."/>
            <person name="Niazi F."/>
            <person name="Egholm M."/>
            <person name="Wing R.A."/>
        </authorList>
    </citation>
    <scope>NUCLEOTIDE SEQUENCE [LARGE SCALE GENOMIC DNA]</scope>
    <source>
        <strain evidence="3">cv. IRGC 105608</strain>
    </source>
</reference>
<feature type="domain" description="Protein ENHANCED DISEASE RESISTANCE 2 C-terminal" evidence="2">
    <location>
        <begin position="108"/>
        <end position="319"/>
    </location>
</feature>
<dbReference type="EnsemblPlants" id="OBART08G03100.1">
    <property type="protein sequence ID" value="OBART08G03100.1"/>
    <property type="gene ID" value="OBART08G03100"/>
</dbReference>
<feature type="compositionally biased region" description="Polar residues" evidence="1">
    <location>
        <begin position="351"/>
        <end position="372"/>
    </location>
</feature>
<feature type="region of interest" description="Disordered" evidence="1">
    <location>
        <begin position="351"/>
        <end position="436"/>
    </location>
</feature>
<dbReference type="PANTHER" id="PTHR12136">
    <property type="entry name" value="ENHANCED DISEASE RESISTANCE-RELATED"/>
    <property type="match status" value="1"/>
</dbReference>
<dbReference type="Gramene" id="OBART08G03100.1">
    <property type="protein sequence ID" value="OBART08G03100.1"/>
    <property type="gene ID" value="OBART08G03100"/>
</dbReference>
<feature type="compositionally biased region" description="Basic residues" evidence="1">
    <location>
        <begin position="20"/>
        <end position="41"/>
    </location>
</feature>
<dbReference type="eggNOG" id="ENOG502QSXQ">
    <property type="taxonomic scope" value="Eukaryota"/>
</dbReference>
<name>A0A0D3GWE6_9ORYZ</name>
<sequence length="436" mass="47948">MPNHHTLSLQSNPPTQHNPLPRKKSKEQLRRASKGNTKKASKISLSLSLFQNARLCSSSSSATTPKAQPRSTGEMDCSNGEVQHQWMEDVKAGGAVPFLDPDNCPNGWATPPGDTFMVRGPDYLATKVKIQGGEYLLKPLGFDWMKSPAKICEVLNNKTHRVRKAIDDEVSRGNQPFVWAFNLQLPSKDNYSAIFYFVSLEPVPEGSLMDQFLKGDEAFRKSRLKLIANIVRGPWIVRTAVGEQAICILGRALTCKYTQGSNFIEIDVDVGSSIVANAIVHLAFGYVQTLTVDLAFLIEGQTESELPERLLGAVRFSELNPGSAGVYEVPSEEQQESAPFLPARLWQGFSNMLHNPGNSREPSSTSQSTNGSLHKEDADENTKGSLHKEDVDDNTAGSSLKEDGYESATGSFDKEDTEEDSNGSLHNEDADENTKW</sequence>
<feature type="compositionally biased region" description="Polar residues" evidence="1">
    <location>
        <begin position="58"/>
        <end position="71"/>
    </location>
</feature>
<dbReference type="InterPro" id="IPR009769">
    <property type="entry name" value="EDR2_C"/>
</dbReference>
<reference evidence="3" key="2">
    <citation type="submission" date="2015-03" db="UniProtKB">
        <authorList>
            <consortium name="EnsemblPlants"/>
        </authorList>
    </citation>
    <scope>IDENTIFICATION</scope>
</reference>
<accession>A0A0D3GWE6</accession>
<dbReference type="AlphaFoldDB" id="A0A0D3GWE6"/>
<feature type="compositionally biased region" description="Polar residues" evidence="1">
    <location>
        <begin position="1"/>
        <end position="18"/>
    </location>
</feature>
<dbReference type="Pfam" id="PF07059">
    <property type="entry name" value="EDR2_C"/>
    <property type="match status" value="1"/>
</dbReference>
<dbReference type="PANTHER" id="PTHR12136:SF101">
    <property type="entry name" value="ENHANCED DISEASE RESISTANCE-LIKE PROTEIN (DUF1336)"/>
    <property type="match status" value="1"/>
</dbReference>
<feature type="region of interest" description="Disordered" evidence="1">
    <location>
        <begin position="58"/>
        <end position="78"/>
    </location>
</feature>
<keyword evidence="4" id="KW-1185">Reference proteome</keyword>
<dbReference type="Proteomes" id="UP000026960">
    <property type="component" value="Chromosome 8"/>
</dbReference>
<feature type="region of interest" description="Disordered" evidence="1">
    <location>
        <begin position="1"/>
        <end position="41"/>
    </location>
</feature>
<evidence type="ECO:0000256" key="1">
    <source>
        <dbReference type="SAM" id="MobiDB-lite"/>
    </source>
</evidence>
<evidence type="ECO:0000313" key="4">
    <source>
        <dbReference type="Proteomes" id="UP000026960"/>
    </source>
</evidence>
<proteinExistence type="predicted"/>
<evidence type="ECO:0000313" key="3">
    <source>
        <dbReference type="EnsemblPlants" id="OBART08G03100.1"/>
    </source>
</evidence>
<dbReference type="InterPro" id="IPR045096">
    <property type="entry name" value="EDR2-like"/>
</dbReference>
<dbReference type="PaxDb" id="65489-OBART08G03100.1"/>
<organism evidence="3">
    <name type="scientific">Oryza barthii</name>
    <dbReference type="NCBI Taxonomy" id="65489"/>
    <lineage>
        <taxon>Eukaryota</taxon>
        <taxon>Viridiplantae</taxon>
        <taxon>Streptophyta</taxon>
        <taxon>Embryophyta</taxon>
        <taxon>Tracheophyta</taxon>
        <taxon>Spermatophyta</taxon>
        <taxon>Magnoliopsida</taxon>
        <taxon>Liliopsida</taxon>
        <taxon>Poales</taxon>
        <taxon>Poaceae</taxon>
        <taxon>BOP clade</taxon>
        <taxon>Oryzoideae</taxon>
        <taxon>Oryzeae</taxon>
        <taxon>Oryzinae</taxon>
        <taxon>Oryza</taxon>
    </lineage>
</organism>
<protein>
    <recommendedName>
        <fullName evidence="2">Protein ENHANCED DISEASE RESISTANCE 2 C-terminal domain-containing protein</fullName>
    </recommendedName>
</protein>
<feature type="compositionally biased region" description="Basic and acidic residues" evidence="1">
    <location>
        <begin position="426"/>
        <end position="436"/>
    </location>
</feature>
<evidence type="ECO:0000259" key="2">
    <source>
        <dbReference type="Pfam" id="PF07059"/>
    </source>
</evidence>
<feature type="compositionally biased region" description="Basic and acidic residues" evidence="1">
    <location>
        <begin position="373"/>
        <end position="390"/>
    </location>
</feature>